<evidence type="ECO:0000256" key="3">
    <source>
        <dbReference type="ARBA" id="ARBA00023163"/>
    </source>
</evidence>
<keyword evidence="7" id="KW-1185">Reference proteome</keyword>
<keyword evidence="2" id="KW-0238">DNA-binding</keyword>
<dbReference type="Gene3D" id="1.10.10.60">
    <property type="entry name" value="Homeodomain-like"/>
    <property type="match status" value="2"/>
</dbReference>
<feature type="transmembrane region" description="Helical" evidence="4">
    <location>
        <begin position="209"/>
        <end position="230"/>
    </location>
</feature>
<proteinExistence type="predicted"/>
<feature type="transmembrane region" description="Helical" evidence="4">
    <location>
        <begin position="38"/>
        <end position="55"/>
    </location>
</feature>
<feature type="transmembrane region" description="Helical" evidence="4">
    <location>
        <begin position="180"/>
        <end position="197"/>
    </location>
</feature>
<keyword evidence="4" id="KW-0472">Membrane</keyword>
<keyword evidence="3" id="KW-0804">Transcription</keyword>
<dbReference type="GO" id="GO:0003700">
    <property type="term" value="F:DNA-binding transcription factor activity"/>
    <property type="evidence" value="ECO:0007669"/>
    <property type="project" value="InterPro"/>
</dbReference>
<accession>A0A7K1TLI6</accession>
<dbReference type="PANTHER" id="PTHR43280:SF29">
    <property type="entry name" value="ARAC-FAMILY TRANSCRIPTIONAL REGULATOR"/>
    <property type="match status" value="1"/>
</dbReference>
<protein>
    <submittedName>
        <fullName evidence="6">Helix-turn-helix domain-containing protein</fullName>
    </submittedName>
</protein>
<name>A0A7K1TLI6_9BACT</name>
<dbReference type="PROSITE" id="PS00041">
    <property type="entry name" value="HTH_ARAC_FAMILY_1"/>
    <property type="match status" value="1"/>
</dbReference>
<dbReference type="InterPro" id="IPR020449">
    <property type="entry name" value="Tscrpt_reg_AraC-type_HTH"/>
</dbReference>
<keyword evidence="1" id="KW-0805">Transcription regulation</keyword>
<dbReference type="PROSITE" id="PS51257">
    <property type="entry name" value="PROKAR_LIPOPROTEIN"/>
    <property type="match status" value="1"/>
</dbReference>
<sequence length="383" mass="43818">MDDRSLIRIISLLAVFISCLLAFFLLTVPTKHRLSNRLFGVFILLNALDISSWFLDRYLLPFPGLLLFKGTTNTLINPLFYLYALAVCYTDFRLRPRHLWHLLPFGLLTLGLLPRFYLVDAAAKQVFLENYFAQPRANINLWLGEVQFIGYFIAVFITLKRYKQAYLENYTNTSSITYDWLFQLTATLTALHAIVMVKNGLQFTGHLQWFVGAELLVGLNATCFLSWFVLKALYNPTLFRSIDSTLEPVEALLADEPAPVPTRPVATTPETDASVRRLREHMEQAEPYLDPDLTIQDLATQLHLPVRELSVLINHHLGQHFFDFVNEYRITKAMRLLKDTAPPQATVLEILYAVGFNSKSSFNTSFKKRTGLTPTQYRSAEPG</sequence>
<evidence type="ECO:0000256" key="4">
    <source>
        <dbReference type="SAM" id="Phobius"/>
    </source>
</evidence>
<gene>
    <name evidence="6" type="ORF">GO988_23275</name>
</gene>
<dbReference type="GO" id="GO:0043565">
    <property type="term" value="F:sequence-specific DNA binding"/>
    <property type="evidence" value="ECO:0007669"/>
    <property type="project" value="InterPro"/>
</dbReference>
<dbReference type="SUPFAM" id="SSF46689">
    <property type="entry name" value="Homeodomain-like"/>
    <property type="match status" value="1"/>
</dbReference>
<comment type="caution">
    <text evidence="6">The sequence shown here is derived from an EMBL/GenBank/DDBJ whole genome shotgun (WGS) entry which is preliminary data.</text>
</comment>
<dbReference type="PROSITE" id="PS01124">
    <property type="entry name" value="HTH_ARAC_FAMILY_2"/>
    <property type="match status" value="1"/>
</dbReference>
<dbReference type="AlphaFoldDB" id="A0A7K1TLI6"/>
<dbReference type="EMBL" id="WQKZ01000013">
    <property type="protein sequence ID" value="MVN79265.1"/>
    <property type="molecule type" value="Genomic_DNA"/>
</dbReference>
<feature type="transmembrane region" description="Helical" evidence="4">
    <location>
        <begin position="75"/>
        <end position="92"/>
    </location>
</feature>
<feature type="transmembrane region" description="Helical" evidence="4">
    <location>
        <begin position="99"/>
        <end position="119"/>
    </location>
</feature>
<evidence type="ECO:0000313" key="7">
    <source>
        <dbReference type="Proteomes" id="UP000441336"/>
    </source>
</evidence>
<dbReference type="InterPro" id="IPR018060">
    <property type="entry name" value="HTH_AraC"/>
</dbReference>
<keyword evidence="4" id="KW-0812">Transmembrane</keyword>
<dbReference type="PRINTS" id="PR00032">
    <property type="entry name" value="HTHARAC"/>
</dbReference>
<reference evidence="6 7" key="1">
    <citation type="submission" date="2019-12" db="EMBL/GenBank/DDBJ databases">
        <title>Hymenobacter sp. HMF4947 Genome sequencing and assembly.</title>
        <authorList>
            <person name="Kang H."/>
            <person name="Cha I."/>
            <person name="Kim H."/>
            <person name="Joh K."/>
        </authorList>
    </citation>
    <scope>NUCLEOTIDE SEQUENCE [LARGE SCALE GENOMIC DNA]</scope>
    <source>
        <strain evidence="6 7">HMF4947</strain>
    </source>
</reference>
<dbReference type="InterPro" id="IPR009057">
    <property type="entry name" value="Homeodomain-like_sf"/>
</dbReference>
<keyword evidence="4" id="KW-1133">Transmembrane helix</keyword>
<dbReference type="PANTHER" id="PTHR43280">
    <property type="entry name" value="ARAC-FAMILY TRANSCRIPTIONAL REGULATOR"/>
    <property type="match status" value="1"/>
</dbReference>
<feature type="domain" description="HTH araC/xylS-type" evidence="5">
    <location>
        <begin position="272"/>
        <end position="380"/>
    </location>
</feature>
<dbReference type="Proteomes" id="UP000441336">
    <property type="component" value="Unassembled WGS sequence"/>
</dbReference>
<dbReference type="Pfam" id="PF12833">
    <property type="entry name" value="HTH_18"/>
    <property type="match status" value="1"/>
</dbReference>
<evidence type="ECO:0000259" key="5">
    <source>
        <dbReference type="PROSITE" id="PS01124"/>
    </source>
</evidence>
<feature type="transmembrane region" description="Helical" evidence="4">
    <location>
        <begin position="6"/>
        <end position="26"/>
    </location>
</feature>
<dbReference type="InterPro" id="IPR018062">
    <property type="entry name" value="HTH_AraC-typ_CS"/>
</dbReference>
<dbReference type="SMART" id="SM00342">
    <property type="entry name" value="HTH_ARAC"/>
    <property type="match status" value="1"/>
</dbReference>
<organism evidence="6 7">
    <name type="scientific">Hymenobacter ginkgonis</name>
    <dbReference type="NCBI Taxonomy" id="2682976"/>
    <lineage>
        <taxon>Bacteria</taxon>
        <taxon>Pseudomonadati</taxon>
        <taxon>Bacteroidota</taxon>
        <taxon>Cytophagia</taxon>
        <taxon>Cytophagales</taxon>
        <taxon>Hymenobacteraceae</taxon>
        <taxon>Hymenobacter</taxon>
    </lineage>
</organism>
<feature type="transmembrane region" description="Helical" evidence="4">
    <location>
        <begin position="139"/>
        <end position="159"/>
    </location>
</feature>
<evidence type="ECO:0000256" key="1">
    <source>
        <dbReference type="ARBA" id="ARBA00023015"/>
    </source>
</evidence>
<evidence type="ECO:0000256" key="2">
    <source>
        <dbReference type="ARBA" id="ARBA00023125"/>
    </source>
</evidence>
<evidence type="ECO:0000313" key="6">
    <source>
        <dbReference type="EMBL" id="MVN79265.1"/>
    </source>
</evidence>